<accession>A0ABV5DQF8</accession>
<reference evidence="2 3" key="1">
    <citation type="submission" date="2024-01" db="EMBL/GenBank/DDBJ databases">
        <title>Genome mining of biosynthetic gene clusters to explore secondary metabolites of Streptomyces sp.</title>
        <authorList>
            <person name="Baig A."/>
            <person name="Ajitkumar Shintre N."/>
            <person name="Kumar H."/>
            <person name="Anbarasu A."/>
            <person name="Ramaiah S."/>
        </authorList>
    </citation>
    <scope>NUCLEOTIDE SEQUENCE [LARGE SCALE GENOMIC DNA]</scope>
    <source>
        <strain evidence="2 3">A01</strain>
    </source>
</reference>
<sequence>MSTELREWHKSWHSGAQGDCVEVAEGQMTWIRDTQNRTLGYLDVPATEWTALLSALRKS</sequence>
<evidence type="ECO:0000259" key="1">
    <source>
        <dbReference type="Pfam" id="PF04149"/>
    </source>
</evidence>
<comment type="caution">
    <text evidence="2">The sequence shown here is derived from an EMBL/GenBank/DDBJ whole genome shotgun (WGS) entry which is preliminary data.</text>
</comment>
<organism evidence="2 3">
    <name type="scientific">Nocardiopsis alba</name>
    <dbReference type="NCBI Taxonomy" id="53437"/>
    <lineage>
        <taxon>Bacteria</taxon>
        <taxon>Bacillati</taxon>
        <taxon>Actinomycetota</taxon>
        <taxon>Actinomycetes</taxon>
        <taxon>Streptosporangiales</taxon>
        <taxon>Nocardiopsidaceae</taxon>
        <taxon>Nocardiopsis</taxon>
    </lineage>
</organism>
<evidence type="ECO:0000313" key="2">
    <source>
        <dbReference type="EMBL" id="MFB8766801.1"/>
    </source>
</evidence>
<name>A0ABV5DQF8_9ACTN</name>
<dbReference type="Proteomes" id="UP001585053">
    <property type="component" value="Unassembled WGS sequence"/>
</dbReference>
<dbReference type="RefSeq" id="WP_355016231.1">
    <property type="nucleotide sequence ID" value="NZ_JAYMRS010000001.1"/>
</dbReference>
<dbReference type="Pfam" id="PF04149">
    <property type="entry name" value="DUF397"/>
    <property type="match status" value="1"/>
</dbReference>
<dbReference type="EMBL" id="JAYMRS010000001">
    <property type="protein sequence ID" value="MFB8766801.1"/>
    <property type="molecule type" value="Genomic_DNA"/>
</dbReference>
<gene>
    <name evidence="2" type="ORF">VSQ78_03735</name>
</gene>
<proteinExistence type="predicted"/>
<evidence type="ECO:0000313" key="3">
    <source>
        <dbReference type="Proteomes" id="UP001585053"/>
    </source>
</evidence>
<feature type="domain" description="DUF397" evidence="1">
    <location>
        <begin position="7"/>
        <end position="57"/>
    </location>
</feature>
<dbReference type="InterPro" id="IPR007278">
    <property type="entry name" value="DUF397"/>
</dbReference>
<keyword evidence="3" id="KW-1185">Reference proteome</keyword>
<protein>
    <submittedName>
        <fullName evidence="2">DUF397 domain-containing protein</fullName>
    </submittedName>
</protein>